<dbReference type="AlphaFoldDB" id="A0A5C6FCW1"/>
<name>A0A5C6FCW1_9PLAN</name>
<reference evidence="2 3" key="1">
    <citation type="submission" date="2019-02" db="EMBL/GenBank/DDBJ databases">
        <title>Deep-cultivation of Planctomycetes and their phenomic and genomic characterization uncovers novel biology.</title>
        <authorList>
            <person name="Wiegand S."/>
            <person name="Jogler M."/>
            <person name="Boedeker C."/>
            <person name="Pinto D."/>
            <person name="Vollmers J."/>
            <person name="Rivas-Marin E."/>
            <person name="Kohn T."/>
            <person name="Peeters S.H."/>
            <person name="Heuer A."/>
            <person name="Rast P."/>
            <person name="Oberbeckmann S."/>
            <person name="Bunk B."/>
            <person name="Jeske O."/>
            <person name="Meyerdierks A."/>
            <person name="Storesund J.E."/>
            <person name="Kallscheuer N."/>
            <person name="Luecker S."/>
            <person name="Lage O.M."/>
            <person name="Pohl T."/>
            <person name="Merkel B.J."/>
            <person name="Hornburger P."/>
            <person name="Mueller R.-W."/>
            <person name="Bruemmer F."/>
            <person name="Labrenz M."/>
            <person name="Spormann A.M."/>
            <person name="Op Den Camp H."/>
            <person name="Overmann J."/>
            <person name="Amann R."/>
            <person name="Jetten M.S.M."/>
            <person name="Mascher T."/>
            <person name="Medema M.H."/>
            <person name="Devos D.P."/>
            <person name="Kaster A.-K."/>
            <person name="Ovreas L."/>
            <person name="Rohde M."/>
            <person name="Galperin M.Y."/>
            <person name="Jogler C."/>
        </authorList>
    </citation>
    <scope>NUCLEOTIDE SEQUENCE [LARGE SCALE GENOMIC DNA]</scope>
    <source>
        <strain evidence="2 3">V7</strain>
    </source>
</reference>
<evidence type="ECO:0000313" key="2">
    <source>
        <dbReference type="EMBL" id="TWU59543.1"/>
    </source>
</evidence>
<dbReference type="Proteomes" id="UP000316476">
    <property type="component" value="Unassembled WGS sequence"/>
</dbReference>
<accession>A0A5C6FCW1</accession>
<dbReference type="EMBL" id="SJPZ01000008">
    <property type="protein sequence ID" value="TWU59543.1"/>
    <property type="molecule type" value="Genomic_DNA"/>
</dbReference>
<comment type="caution">
    <text evidence="2">The sequence shown here is derived from an EMBL/GenBank/DDBJ whole genome shotgun (WGS) entry which is preliminary data.</text>
</comment>
<gene>
    <name evidence="2" type="ORF">V7x_55890</name>
</gene>
<sequence>MIQSDNGRVNRAGAWKRGQRSVQDGLTPLRLNALLHIESSRQRRTA</sequence>
<organism evidence="2 3">
    <name type="scientific">Crateriforma conspicua</name>
    <dbReference type="NCBI Taxonomy" id="2527996"/>
    <lineage>
        <taxon>Bacteria</taxon>
        <taxon>Pseudomonadati</taxon>
        <taxon>Planctomycetota</taxon>
        <taxon>Planctomycetia</taxon>
        <taxon>Planctomycetales</taxon>
        <taxon>Planctomycetaceae</taxon>
        <taxon>Crateriforma</taxon>
    </lineage>
</organism>
<protein>
    <submittedName>
        <fullName evidence="2">Uncharacterized protein</fullName>
    </submittedName>
</protein>
<feature type="region of interest" description="Disordered" evidence="1">
    <location>
        <begin position="1"/>
        <end position="22"/>
    </location>
</feature>
<evidence type="ECO:0000256" key="1">
    <source>
        <dbReference type="SAM" id="MobiDB-lite"/>
    </source>
</evidence>
<proteinExistence type="predicted"/>
<evidence type="ECO:0000313" key="3">
    <source>
        <dbReference type="Proteomes" id="UP000316476"/>
    </source>
</evidence>